<accession>A0A8J6P340</accession>
<sequence length="232" mass="25770">MMEKPNHKADRKVGKVFLIFAGICVAALPFIVLAALSYKPQEIEAAGVETQGRDFDQNGEAVFANYDRISEDYLQGTSTERTLAEYYSRREYAGSPPYIPHKVEETDGTKLACLTCHARGGWTQELKRNTPITPHPEQTYCRQCHAKTVTEKLFVASNWMSLPPPRLGRSHLSGSPPPIPHDLQMRGNCIACHVGPGAVTTIRVEHPSRGNCRQCHVPDAFIVPFKRESLAG</sequence>
<gene>
    <name evidence="2" type="ORF">H8D96_11855</name>
</gene>
<organism evidence="2 3">
    <name type="scientific">Candidatus Desulfatibia vada</name>
    <dbReference type="NCBI Taxonomy" id="2841696"/>
    <lineage>
        <taxon>Bacteria</taxon>
        <taxon>Pseudomonadati</taxon>
        <taxon>Thermodesulfobacteriota</taxon>
        <taxon>Desulfobacteria</taxon>
        <taxon>Desulfobacterales</taxon>
        <taxon>Desulfobacterales incertae sedis</taxon>
        <taxon>Candidatus Desulfatibia</taxon>
    </lineage>
</organism>
<evidence type="ECO:0000313" key="3">
    <source>
        <dbReference type="Proteomes" id="UP000605201"/>
    </source>
</evidence>
<dbReference type="SUPFAM" id="SSF48695">
    <property type="entry name" value="Multiheme cytochromes"/>
    <property type="match status" value="1"/>
</dbReference>
<name>A0A8J6P340_9BACT</name>
<protein>
    <submittedName>
        <fullName evidence="2">Nitrate reductase cytochrome c-type subunit</fullName>
    </submittedName>
</protein>
<evidence type="ECO:0000313" key="2">
    <source>
        <dbReference type="EMBL" id="MBC8432596.1"/>
    </source>
</evidence>
<comment type="caution">
    <text evidence="2">The sequence shown here is derived from an EMBL/GenBank/DDBJ whole genome shotgun (WGS) entry which is preliminary data.</text>
</comment>
<dbReference type="Gene3D" id="3.90.10.10">
    <property type="entry name" value="Cytochrome C3"/>
    <property type="match status" value="1"/>
</dbReference>
<dbReference type="AlphaFoldDB" id="A0A8J6P340"/>
<evidence type="ECO:0000256" key="1">
    <source>
        <dbReference type="SAM" id="Phobius"/>
    </source>
</evidence>
<feature type="transmembrane region" description="Helical" evidence="1">
    <location>
        <begin position="16"/>
        <end position="38"/>
    </location>
</feature>
<dbReference type="InterPro" id="IPR036280">
    <property type="entry name" value="Multihaem_cyt_sf"/>
</dbReference>
<dbReference type="EMBL" id="JACNIG010000235">
    <property type="protein sequence ID" value="MBC8432596.1"/>
    <property type="molecule type" value="Genomic_DNA"/>
</dbReference>
<keyword evidence="1" id="KW-0472">Membrane</keyword>
<dbReference type="Proteomes" id="UP000605201">
    <property type="component" value="Unassembled WGS sequence"/>
</dbReference>
<keyword evidence="1" id="KW-0812">Transmembrane</keyword>
<reference evidence="2 3" key="1">
    <citation type="submission" date="2020-08" db="EMBL/GenBank/DDBJ databases">
        <title>Bridging the membrane lipid divide: bacteria of the FCB group superphylum have the potential to synthesize archaeal ether lipids.</title>
        <authorList>
            <person name="Villanueva L."/>
            <person name="Von Meijenfeldt F.A.B."/>
            <person name="Westbye A.B."/>
            <person name="Yadav S."/>
            <person name="Hopmans E.C."/>
            <person name="Dutilh B.E."/>
            <person name="Sinninghe Damste J.S."/>
        </authorList>
    </citation>
    <scope>NUCLEOTIDE SEQUENCE [LARGE SCALE GENOMIC DNA]</scope>
    <source>
        <strain evidence="2">NIOZ-UU17</strain>
    </source>
</reference>
<proteinExistence type="predicted"/>
<keyword evidence="1" id="KW-1133">Transmembrane helix</keyword>